<evidence type="ECO:0000313" key="3">
    <source>
        <dbReference type="EMBL" id="KIM26084.1"/>
    </source>
</evidence>
<accession>A0A0C3B1L6</accession>
<keyword evidence="2" id="KW-0812">Transmembrane</keyword>
<evidence type="ECO:0000256" key="2">
    <source>
        <dbReference type="SAM" id="Phobius"/>
    </source>
</evidence>
<keyword evidence="2" id="KW-0472">Membrane</keyword>
<feature type="transmembrane region" description="Helical" evidence="2">
    <location>
        <begin position="143"/>
        <end position="163"/>
    </location>
</feature>
<protein>
    <submittedName>
        <fullName evidence="3">Uncharacterized protein</fullName>
    </submittedName>
</protein>
<dbReference type="AlphaFoldDB" id="A0A0C3B1L6"/>
<organism evidence="3 4">
    <name type="scientific">Serendipita vermifera MAFF 305830</name>
    <dbReference type="NCBI Taxonomy" id="933852"/>
    <lineage>
        <taxon>Eukaryota</taxon>
        <taxon>Fungi</taxon>
        <taxon>Dikarya</taxon>
        <taxon>Basidiomycota</taxon>
        <taxon>Agaricomycotina</taxon>
        <taxon>Agaricomycetes</taxon>
        <taxon>Sebacinales</taxon>
        <taxon>Serendipitaceae</taxon>
        <taxon>Serendipita</taxon>
    </lineage>
</organism>
<gene>
    <name evidence="3" type="ORF">M408DRAFT_330849</name>
</gene>
<reference evidence="3 4" key="1">
    <citation type="submission" date="2014-04" db="EMBL/GenBank/DDBJ databases">
        <authorList>
            <consortium name="DOE Joint Genome Institute"/>
            <person name="Kuo A."/>
            <person name="Zuccaro A."/>
            <person name="Kohler A."/>
            <person name="Nagy L.G."/>
            <person name="Floudas D."/>
            <person name="Copeland A."/>
            <person name="Barry K.W."/>
            <person name="Cichocki N."/>
            <person name="Veneault-Fourrey C."/>
            <person name="LaButti K."/>
            <person name="Lindquist E.A."/>
            <person name="Lipzen A."/>
            <person name="Lundell T."/>
            <person name="Morin E."/>
            <person name="Murat C."/>
            <person name="Sun H."/>
            <person name="Tunlid A."/>
            <person name="Henrissat B."/>
            <person name="Grigoriev I.V."/>
            <person name="Hibbett D.S."/>
            <person name="Martin F."/>
            <person name="Nordberg H.P."/>
            <person name="Cantor M.N."/>
            <person name="Hua S.X."/>
        </authorList>
    </citation>
    <scope>NUCLEOTIDE SEQUENCE [LARGE SCALE GENOMIC DNA]</scope>
    <source>
        <strain evidence="3 4">MAFF 305830</strain>
    </source>
</reference>
<keyword evidence="4" id="KW-1185">Reference proteome</keyword>
<name>A0A0C3B1L6_SERVB</name>
<sequence length="264" mass="29740">MPSRVDQLRNAETASIAPSDSASQTGRSERSERTAVSTGSRASSGPADKVFLHLYPRAEVPTIPYKLRFAISPDEWDQRVQLLAEYTERSAKPLAEGIYFFIMCIAIPAAIGYPFYLQVLDLVTDQPNGTKRQPTPADEMDAIIIPTAMALFLFIFFLVPMLLRKFVIRRRLRRETRGWAAVDQQRFFNKKKGVDLQWKVQLPRIFGSACAVRIPVPPRMEEDNRSMTELTMHSRANSWEDVEALGGAGLARGDSIGRQTMFSV</sequence>
<feature type="transmembrane region" description="Helical" evidence="2">
    <location>
        <begin position="98"/>
        <end position="116"/>
    </location>
</feature>
<feature type="compositionally biased region" description="Polar residues" evidence="1">
    <location>
        <begin position="10"/>
        <end position="26"/>
    </location>
</feature>
<evidence type="ECO:0000256" key="1">
    <source>
        <dbReference type="SAM" id="MobiDB-lite"/>
    </source>
</evidence>
<dbReference type="HOGENOM" id="CLU_1078137_0_0_1"/>
<feature type="region of interest" description="Disordered" evidence="1">
    <location>
        <begin position="1"/>
        <end position="44"/>
    </location>
</feature>
<dbReference type="EMBL" id="KN824309">
    <property type="protein sequence ID" value="KIM26084.1"/>
    <property type="molecule type" value="Genomic_DNA"/>
</dbReference>
<dbReference type="Proteomes" id="UP000054097">
    <property type="component" value="Unassembled WGS sequence"/>
</dbReference>
<dbReference type="OrthoDB" id="3261632at2759"/>
<proteinExistence type="predicted"/>
<feature type="compositionally biased region" description="Polar residues" evidence="1">
    <location>
        <begin position="34"/>
        <end position="43"/>
    </location>
</feature>
<evidence type="ECO:0000313" key="4">
    <source>
        <dbReference type="Proteomes" id="UP000054097"/>
    </source>
</evidence>
<keyword evidence="2" id="KW-1133">Transmembrane helix</keyword>
<reference evidence="4" key="2">
    <citation type="submission" date="2015-01" db="EMBL/GenBank/DDBJ databases">
        <title>Evolutionary Origins and Diversification of the Mycorrhizal Mutualists.</title>
        <authorList>
            <consortium name="DOE Joint Genome Institute"/>
            <consortium name="Mycorrhizal Genomics Consortium"/>
            <person name="Kohler A."/>
            <person name="Kuo A."/>
            <person name="Nagy L.G."/>
            <person name="Floudas D."/>
            <person name="Copeland A."/>
            <person name="Barry K.W."/>
            <person name="Cichocki N."/>
            <person name="Veneault-Fourrey C."/>
            <person name="LaButti K."/>
            <person name="Lindquist E.A."/>
            <person name="Lipzen A."/>
            <person name="Lundell T."/>
            <person name="Morin E."/>
            <person name="Murat C."/>
            <person name="Riley R."/>
            <person name="Ohm R."/>
            <person name="Sun H."/>
            <person name="Tunlid A."/>
            <person name="Henrissat B."/>
            <person name="Grigoriev I.V."/>
            <person name="Hibbett D.S."/>
            <person name="Martin F."/>
        </authorList>
    </citation>
    <scope>NUCLEOTIDE SEQUENCE [LARGE SCALE GENOMIC DNA]</scope>
    <source>
        <strain evidence="4">MAFF 305830</strain>
    </source>
</reference>